<organism evidence="5 6">
    <name type="scientific">Glonium stellatum</name>
    <dbReference type="NCBI Taxonomy" id="574774"/>
    <lineage>
        <taxon>Eukaryota</taxon>
        <taxon>Fungi</taxon>
        <taxon>Dikarya</taxon>
        <taxon>Ascomycota</taxon>
        <taxon>Pezizomycotina</taxon>
        <taxon>Dothideomycetes</taxon>
        <taxon>Pleosporomycetidae</taxon>
        <taxon>Gloniales</taxon>
        <taxon>Gloniaceae</taxon>
        <taxon>Glonium</taxon>
    </lineage>
</organism>
<feature type="domain" description="Carboxylesterase type B" evidence="4">
    <location>
        <begin position="20"/>
        <end position="487"/>
    </location>
</feature>
<name>A0A8E2FDG6_9PEZI</name>
<comment type="similarity">
    <text evidence="1 3">Belongs to the type-B carboxylesterase/lipase family.</text>
</comment>
<evidence type="ECO:0000256" key="3">
    <source>
        <dbReference type="RuleBase" id="RU361235"/>
    </source>
</evidence>
<dbReference type="EMBL" id="KV748483">
    <property type="protein sequence ID" value="OCL15132.1"/>
    <property type="molecule type" value="Genomic_DNA"/>
</dbReference>
<dbReference type="Pfam" id="PF00135">
    <property type="entry name" value="COesterase"/>
    <property type="match status" value="1"/>
</dbReference>
<keyword evidence="3" id="KW-0732">Signal</keyword>
<evidence type="ECO:0000313" key="5">
    <source>
        <dbReference type="EMBL" id="OCL15132.1"/>
    </source>
</evidence>
<evidence type="ECO:0000256" key="1">
    <source>
        <dbReference type="ARBA" id="ARBA00005964"/>
    </source>
</evidence>
<dbReference type="GO" id="GO:0016787">
    <property type="term" value="F:hydrolase activity"/>
    <property type="evidence" value="ECO:0007669"/>
    <property type="project" value="UniProtKB-KW"/>
</dbReference>
<protein>
    <recommendedName>
        <fullName evidence="3">Carboxylic ester hydrolase</fullName>
        <ecNumber evidence="3">3.1.1.-</ecNumber>
    </recommendedName>
</protein>
<dbReference type="EC" id="3.1.1.-" evidence="3"/>
<dbReference type="InterPro" id="IPR050309">
    <property type="entry name" value="Type-B_Carboxylest/Lipase"/>
</dbReference>
<dbReference type="Gene3D" id="3.40.50.1820">
    <property type="entry name" value="alpha/beta hydrolase"/>
    <property type="match status" value="1"/>
</dbReference>
<evidence type="ECO:0000256" key="2">
    <source>
        <dbReference type="ARBA" id="ARBA00022801"/>
    </source>
</evidence>
<gene>
    <name evidence="5" type="ORF">AOQ84DRAFT_307756</name>
</gene>
<dbReference type="AlphaFoldDB" id="A0A8E2FDG6"/>
<dbReference type="Proteomes" id="UP000250140">
    <property type="component" value="Unassembled WGS sequence"/>
</dbReference>
<feature type="chain" id="PRO_5034522662" description="Carboxylic ester hydrolase" evidence="3">
    <location>
        <begin position="17"/>
        <end position="513"/>
    </location>
</feature>
<dbReference type="InterPro" id="IPR019826">
    <property type="entry name" value="Carboxylesterase_B_AS"/>
</dbReference>
<dbReference type="OrthoDB" id="408631at2759"/>
<dbReference type="PANTHER" id="PTHR11559">
    <property type="entry name" value="CARBOXYLESTERASE"/>
    <property type="match status" value="1"/>
</dbReference>
<dbReference type="SUPFAM" id="SSF53474">
    <property type="entry name" value="alpha/beta-Hydrolases"/>
    <property type="match status" value="1"/>
</dbReference>
<keyword evidence="6" id="KW-1185">Reference proteome</keyword>
<accession>A0A8E2FDG6</accession>
<dbReference type="PROSITE" id="PS00122">
    <property type="entry name" value="CARBOXYLESTERASE_B_1"/>
    <property type="match status" value="1"/>
</dbReference>
<sequence length="513" mass="54936">MRLVTVLLGVTTSVQAIVNSTVKTEYGLLQGVASEYNSAITVFKGVPFAASTAGEARWRSPRPPASWEGVRVANKFGDICPETMASSNYSEDCLSLNIWTPTASSNEKLPVYVWIFGGRFVGGAASLPAYDGAGLAAKGVVTVTISYRLGPFGFLSTPELSKESGHNASGNYGLLDQIMALKYVQKNIAAFGGNPDQVTIGGQSAGAGSVLILVNSPLARGLFHGAIAESGARYPHDPQTSGLAESYRTLAAAEAGGLNYTAQHNVSTIAEMRKLSADKLLVGSNANDDISGSPPIFRPVLDGWVLPRTYEASLAGGFHADVPILTGNNKDESGASLNPNLTVVEYTEEETATYGNLSSDFFKLYPASNATQAAGSSNAAARDTSRIGSWLWGNLWATKANSSVYTYYWTHAPPGQSQGAYHGSEINYAFNNLYGTNNPWTTNDYTIAEKLSSYWANFIRTGNPNGGNLTHWRPSTKNHTTTMELGDGWGEIQIADRARIHFIQTFFSTQKAW</sequence>
<proteinExistence type="inferred from homology"/>
<evidence type="ECO:0000313" key="6">
    <source>
        <dbReference type="Proteomes" id="UP000250140"/>
    </source>
</evidence>
<keyword evidence="2 3" id="KW-0378">Hydrolase</keyword>
<feature type="signal peptide" evidence="3">
    <location>
        <begin position="1"/>
        <end position="16"/>
    </location>
</feature>
<evidence type="ECO:0000259" key="4">
    <source>
        <dbReference type="Pfam" id="PF00135"/>
    </source>
</evidence>
<dbReference type="InterPro" id="IPR002018">
    <property type="entry name" value="CarbesteraseB"/>
</dbReference>
<reference evidence="5 6" key="1">
    <citation type="journal article" date="2016" name="Nat. Commun.">
        <title>Ectomycorrhizal ecology is imprinted in the genome of the dominant symbiotic fungus Cenococcum geophilum.</title>
        <authorList>
            <consortium name="DOE Joint Genome Institute"/>
            <person name="Peter M."/>
            <person name="Kohler A."/>
            <person name="Ohm R.A."/>
            <person name="Kuo A."/>
            <person name="Krutzmann J."/>
            <person name="Morin E."/>
            <person name="Arend M."/>
            <person name="Barry K.W."/>
            <person name="Binder M."/>
            <person name="Choi C."/>
            <person name="Clum A."/>
            <person name="Copeland A."/>
            <person name="Grisel N."/>
            <person name="Haridas S."/>
            <person name="Kipfer T."/>
            <person name="LaButti K."/>
            <person name="Lindquist E."/>
            <person name="Lipzen A."/>
            <person name="Maire R."/>
            <person name="Meier B."/>
            <person name="Mihaltcheva S."/>
            <person name="Molinier V."/>
            <person name="Murat C."/>
            <person name="Poggeler S."/>
            <person name="Quandt C.A."/>
            <person name="Sperisen C."/>
            <person name="Tritt A."/>
            <person name="Tisserant E."/>
            <person name="Crous P.W."/>
            <person name="Henrissat B."/>
            <person name="Nehls U."/>
            <person name="Egli S."/>
            <person name="Spatafora J.W."/>
            <person name="Grigoriev I.V."/>
            <person name="Martin F.M."/>
        </authorList>
    </citation>
    <scope>NUCLEOTIDE SEQUENCE [LARGE SCALE GENOMIC DNA]</scope>
    <source>
        <strain evidence="5 6">CBS 207.34</strain>
    </source>
</reference>
<dbReference type="InterPro" id="IPR029058">
    <property type="entry name" value="AB_hydrolase_fold"/>
</dbReference>